<keyword evidence="5" id="KW-1185">Reference proteome</keyword>
<dbReference type="GO" id="GO:0004386">
    <property type="term" value="F:helicase activity"/>
    <property type="evidence" value="ECO:0007669"/>
    <property type="project" value="UniProtKB-KW"/>
</dbReference>
<name>A0A1U7LJZ7_NEOID</name>
<gene>
    <name evidence="4" type="ORF">NEOLI_005478</name>
</gene>
<keyword evidence="1 4" id="KW-0067">ATP-binding</keyword>
<comment type="caution">
    <text evidence="4">The sequence shown here is derived from an EMBL/GenBank/DDBJ whole genome shotgun (WGS) entry which is preliminary data.</text>
</comment>
<evidence type="ECO:0000259" key="3">
    <source>
        <dbReference type="Pfam" id="PF12054"/>
    </source>
</evidence>
<dbReference type="InterPro" id="IPR011989">
    <property type="entry name" value="ARM-like"/>
</dbReference>
<dbReference type="Proteomes" id="UP000186594">
    <property type="component" value="Unassembled WGS sequence"/>
</dbReference>
<dbReference type="STRING" id="1198029.A0A1U7LJZ7"/>
<protein>
    <submittedName>
        <fullName evidence="4">Putative helicase mot1</fullName>
    </submittedName>
</protein>
<dbReference type="InterPro" id="IPR044972">
    <property type="entry name" value="Mot1"/>
</dbReference>
<proteinExistence type="predicted"/>
<evidence type="ECO:0000256" key="2">
    <source>
        <dbReference type="ARBA" id="ARBA00023125"/>
    </source>
</evidence>
<sequence length="376" mass="41860">AVQAQCLALNKVFVEVGRLAPGKLQQVPVVVQGEEDAGTSAFTIDLAEKFVAEHFDRMKRSLLSQNRLNSSKALKDARSALIEQLDLAKCTREIEQVRVMSAAASAFVAMGQLPKKLNPVIRSIMDSIKTEDIEYLQHRSANAVADLIETCSTSGKIVAVDKLIKNLCRFLCVDTSESPEFFRNESLKDIILSLKRDEERGPKDTLNREAEVKAARIKRRGAQFALAELCTRFGGDLLSKVPKLHECMIQPLTANFALPDHVQHFEPEVGQDIVDSLSILRSLIPQIHHDLHPQIIEVFPHIIKALESTFSVIRHAAARGFAAICKYIPIKGLQIVIETILPMLNDADNVKRRQGAIEFIFCKHSFAALKLNLDLV</sequence>
<dbReference type="AlphaFoldDB" id="A0A1U7LJZ7"/>
<keyword evidence="1 4" id="KW-0378">Hydrolase</keyword>
<feature type="non-terminal residue" evidence="4">
    <location>
        <position position="1"/>
    </location>
</feature>
<organism evidence="4 5">
    <name type="scientific">Neolecta irregularis (strain DAH-3)</name>
    <dbReference type="NCBI Taxonomy" id="1198029"/>
    <lineage>
        <taxon>Eukaryota</taxon>
        <taxon>Fungi</taxon>
        <taxon>Dikarya</taxon>
        <taxon>Ascomycota</taxon>
        <taxon>Taphrinomycotina</taxon>
        <taxon>Neolectales</taxon>
        <taxon>Neolectaceae</taxon>
        <taxon>Neolecta</taxon>
    </lineage>
</organism>
<dbReference type="Gene3D" id="1.25.10.10">
    <property type="entry name" value="Leucine-rich Repeat Variant"/>
    <property type="match status" value="1"/>
</dbReference>
<evidence type="ECO:0000313" key="4">
    <source>
        <dbReference type="EMBL" id="OLL22977.1"/>
    </source>
</evidence>
<keyword evidence="1 4" id="KW-0547">Nucleotide-binding</keyword>
<dbReference type="OrthoDB" id="10252227at2759"/>
<accession>A0A1U7LJZ7</accession>
<keyword evidence="1 4" id="KW-0347">Helicase</keyword>
<feature type="domain" description="Mot1 central" evidence="3">
    <location>
        <begin position="2"/>
        <end position="247"/>
    </location>
</feature>
<feature type="non-terminal residue" evidence="4">
    <location>
        <position position="376"/>
    </location>
</feature>
<evidence type="ECO:0000313" key="5">
    <source>
        <dbReference type="Proteomes" id="UP000186594"/>
    </source>
</evidence>
<dbReference type="GO" id="GO:0016887">
    <property type="term" value="F:ATP hydrolysis activity"/>
    <property type="evidence" value="ECO:0007669"/>
    <property type="project" value="InterPro"/>
</dbReference>
<dbReference type="GO" id="GO:0003677">
    <property type="term" value="F:DNA binding"/>
    <property type="evidence" value="ECO:0007669"/>
    <property type="project" value="UniProtKB-KW"/>
</dbReference>
<dbReference type="GO" id="GO:0017025">
    <property type="term" value="F:TBP-class protein binding"/>
    <property type="evidence" value="ECO:0007669"/>
    <property type="project" value="InterPro"/>
</dbReference>
<dbReference type="InterPro" id="IPR022707">
    <property type="entry name" value="Mot1_central_dom"/>
</dbReference>
<dbReference type="OMA" id="CFATICL"/>
<dbReference type="InterPro" id="IPR016024">
    <property type="entry name" value="ARM-type_fold"/>
</dbReference>
<dbReference type="PANTHER" id="PTHR36498:SF1">
    <property type="entry name" value="TATA-BINDING PROTEIN-ASSOCIATED FACTOR 172"/>
    <property type="match status" value="1"/>
</dbReference>
<evidence type="ECO:0000256" key="1">
    <source>
        <dbReference type="ARBA" id="ARBA00022806"/>
    </source>
</evidence>
<dbReference type="EMBL" id="LXFE01002483">
    <property type="protein sequence ID" value="OLL22977.1"/>
    <property type="molecule type" value="Genomic_DNA"/>
</dbReference>
<dbReference type="PANTHER" id="PTHR36498">
    <property type="entry name" value="TATA-BINDING PROTEIN-ASSOCIATED FACTOR 172"/>
    <property type="match status" value="1"/>
</dbReference>
<keyword evidence="2" id="KW-0238">DNA-binding</keyword>
<reference evidence="4 5" key="1">
    <citation type="submission" date="2016-04" db="EMBL/GenBank/DDBJ databases">
        <title>Evolutionary innovation and constraint leading to complex multicellularity in the Ascomycota.</title>
        <authorList>
            <person name="Cisse O."/>
            <person name="Nguyen A."/>
            <person name="Hewitt D.A."/>
            <person name="Jedd G."/>
            <person name="Stajich J.E."/>
        </authorList>
    </citation>
    <scope>NUCLEOTIDE SEQUENCE [LARGE SCALE GENOMIC DNA]</scope>
    <source>
        <strain evidence="4 5">DAH-3</strain>
    </source>
</reference>
<dbReference type="SUPFAM" id="SSF48371">
    <property type="entry name" value="ARM repeat"/>
    <property type="match status" value="1"/>
</dbReference>
<dbReference type="Pfam" id="PF12054">
    <property type="entry name" value="DUF3535"/>
    <property type="match status" value="1"/>
</dbReference>